<evidence type="ECO:0000313" key="6">
    <source>
        <dbReference type="EMBL" id="KAF4072173.1"/>
    </source>
</evidence>
<evidence type="ECO:0000259" key="5">
    <source>
        <dbReference type="Pfam" id="PF14917"/>
    </source>
</evidence>
<dbReference type="Pfam" id="PF14916">
    <property type="entry name" value="CCDC92"/>
    <property type="match status" value="1"/>
</dbReference>
<sequence>MLKQQTSNLPPLRNLPSWSRVGTLDRARYPLLVSCECEYKAAPSDGQGHKTAQTSVGMDPGPAGARMDPTGARMDPTGPRMDPAGARVASLEKDIQFLQQTHKCTLEKLHEEIEHLKRANKELQYRLIMGPQHVPPREPSPSGLHEKQCETGVFCSEEKPETVCHGVEHNVASIMSLLPLRIQDGSSHPPRTPTLQECEVMIGQLYNANTLQCQELLRVKAVLRDLLNRKKLSPEVCNLTKIYLADNTRSGDWTHIPKLSLKTLPKIQHQTQVNVREKVIFPVIRQSLSSNLTERQKRAQDVHKMRLRKAIFS</sequence>
<dbReference type="PANTHER" id="PTHR14882">
    <property type="entry name" value="COILED-COIL DOMAIN-CONTAINING 74A"/>
    <property type="match status" value="1"/>
</dbReference>
<accession>A0A7J5ZNZ7</accession>
<evidence type="ECO:0000256" key="2">
    <source>
        <dbReference type="SAM" id="Coils"/>
    </source>
</evidence>
<dbReference type="Pfam" id="PF14917">
    <property type="entry name" value="CCDC74_C"/>
    <property type="match status" value="1"/>
</dbReference>
<evidence type="ECO:0000256" key="3">
    <source>
        <dbReference type="SAM" id="MobiDB-lite"/>
    </source>
</evidence>
<protein>
    <submittedName>
        <fullName evidence="6">Uncharacterized protein</fullName>
    </submittedName>
</protein>
<evidence type="ECO:0000256" key="1">
    <source>
        <dbReference type="ARBA" id="ARBA00023054"/>
    </source>
</evidence>
<dbReference type="EMBL" id="JAAGNN010000025">
    <property type="protein sequence ID" value="KAF4072173.1"/>
    <property type="molecule type" value="Genomic_DNA"/>
</dbReference>
<reference evidence="6 7" key="1">
    <citation type="submission" date="2020-02" db="EMBL/GenBank/DDBJ databases">
        <title>A chromosome-scale genome assembly of the black bullhead catfish (Ameiurus melas).</title>
        <authorList>
            <person name="Wen M."/>
            <person name="Zham M."/>
            <person name="Cabau C."/>
            <person name="Klopp C."/>
            <person name="Donnadieu C."/>
            <person name="Roques C."/>
            <person name="Bouchez O."/>
            <person name="Lampietro C."/>
            <person name="Jouanno E."/>
            <person name="Herpin A."/>
            <person name="Louis A."/>
            <person name="Berthelot C."/>
            <person name="Parey E."/>
            <person name="Roest-Crollius H."/>
            <person name="Braasch I."/>
            <person name="Postlethwait J."/>
            <person name="Robinson-Rechavi M."/>
            <person name="Echchiki A."/>
            <person name="Begum T."/>
            <person name="Montfort J."/>
            <person name="Schartl M."/>
            <person name="Bobe J."/>
            <person name="Guiguen Y."/>
        </authorList>
    </citation>
    <scope>NUCLEOTIDE SEQUENCE [LARGE SCALE GENOMIC DNA]</scope>
    <source>
        <strain evidence="6">M_S1</strain>
        <tissue evidence="6">Blood</tissue>
    </source>
</reference>
<organism evidence="6 7">
    <name type="scientific">Ameiurus melas</name>
    <name type="common">Black bullhead</name>
    <name type="synonym">Silurus melas</name>
    <dbReference type="NCBI Taxonomy" id="219545"/>
    <lineage>
        <taxon>Eukaryota</taxon>
        <taxon>Metazoa</taxon>
        <taxon>Chordata</taxon>
        <taxon>Craniata</taxon>
        <taxon>Vertebrata</taxon>
        <taxon>Euteleostomi</taxon>
        <taxon>Actinopterygii</taxon>
        <taxon>Neopterygii</taxon>
        <taxon>Teleostei</taxon>
        <taxon>Ostariophysi</taxon>
        <taxon>Siluriformes</taxon>
        <taxon>Ictaluridae</taxon>
        <taxon>Ameiurus</taxon>
    </lineage>
</organism>
<dbReference type="InterPro" id="IPR039496">
    <property type="entry name" value="CCDC92/74_N"/>
</dbReference>
<dbReference type="InterPro" id="IPR029422">
    <property type="entry name" value="CCDC74_C"/>
</dbReference>
<proteinExistence type="predicted"/>
<dbReference type="InterPro" id="IPR040370">
    <property type="entry name" value="CCDC74A/CCDC74B/CCDC92"/>
</dbReference>
<dbReference type="Proteomes" id="UP000593565">
    <property type="component" value="Unassembled WGS sequence"/>
</dbReference>
<feature type="coiled-coil region" evidence="2">
    <location>
        <begin position="88"/>
        <end position="126"/>
    </location>
</feature>
<comment type="caution">
    <text evidence="6">The sequence shown here is derived from an EMBL/GenBank/DDBJ whole genome shotgun (WGS) entry which is preliminary data.</text>
</comment>
<keyword evidence="7" id="KW-1185">Reference proteome</keyword>
<evidence type="ECO:0000313" key="7">
    <source>
        <dbReference type="Proteomes" id="UP000593565"/>
    </source>
</evidence>
<evidence type="ECO:0000259" key="4">
    <source>
        <dbReference type="Pfam" id="PF14916"/>
    </source>
</evidence>
<dbReference type="PANTHER" id="PTHR14882:SF5">
    <property type="entry name" value="COILED-COIL DOMAIN CONTAINING 74A"/>
    <property type="match status" value="1"/>
</dbReference>
<feature type="domain" description="Coiled coil protein 74 C-terminal" evidence="5">
    <location>
        <begin position="187"/>
        <end position="309"/>
    </location>
</feature>
<gene>
    <name evidence="6" type="ORF">AMELA_G00260170</name>
</gene>
<name>A0A7J5ZNZ7_AMEME</name>
<dbReference type="AlphaFoldDB" id="A0A7J5ZNZ7"/>
<keyword evidence="1 2" id="KW-0175">Coiled coil</keyword>
<feature type="region of interest" description="Disordered" evidence="3">
    <location>
        <begin position="42"/>
        <end position="64"/>
    </location>
</feature>
<feature type="domain" description="CCDC92/74 N-terminal" evidence="4">
    <location>
        <begin position="86"/>
        <end position="132"/>
    </location>
</feature>